<dbReference type="GO" id="GO:0016020">
    <property type="term" value="C:membrane"/>
    <property type="evidence" value="ECO:0007669"/>
    <property type="project" value="UniProtKB-SubCell"/>
</dbReference>
<evidence type="ECO:0000256" key="7">
    <source>
        <dbReference type="ARBA" id="ARBA00022989"/>
    </source>
</evidence>
<name>B4RGJ8_PHEZH</name>
<dbReference type="InterPro" id="IPR047871">
    <property type="entry name" value="K_chnl_Slo-like"/>
</dbReference>
<accession>B4RGJ8</accession>
<evidence type="ECO:0000313" key="13">
    <source>
        <dbReference type="EMBL" id="ACG78904.1"/>
    </source>
</evidence>
<evidence type="ECO:0000259" key="12">
    <source>
        <dbReference type="Pfam" id="PF07885"/>
    </source>
</evidence>
<dbReference type="EMBL" id="CP000747">
    <property type="protein sequence ID" value="ACG78904.1"/>
    <property type="molecule type" value="Genomic_DNA"/>
</dbReference>
<dbReference type="Proteomes" id="UP000001868">
    <property type="component" value="Chromosome"/>
</dbReference>
<evidence type="ECO:0000256" key="5">
    <source>
        <dbReference type="ARBA" id="ARBA00022826"/>
    </source>
</evidence>
<keyword evidence="3" id="KW-0633">Potassium transport</keyword>
<evidence type="ECO:0000256" key="4">
    <source>
        <dbReference type="ARBA" id="ARBA00022692"/>
    </source>
</evidence>
<dbReference type="STRING" id="450851.PHZ_c2495"/>
<dbReference type="OrthoDB" id="9799090at2"/>
<evidence type="ECO:0000256" key="6">
    <source>
        <dbReference type="ARBA" id="ARBA00022958"/>
    </source>
</evidence>
<feature type="transmembrane region" description="Helical" evidence="11">
    <location>
        <begin position="97"/>
        <end position="118"/>
    </location>
</feature>
<keyword evidence="2" id="KW-0813">Transport</keyword>
<organism evidence="13 14">
    <name type="scientific">Phenylobacterium zucineum (strain HLK1)</name>
    <dbReference type="NCBI Taxonomy" id="450851"/>
    <lineage>
        <taxon>Bacteria</taxon>
        <taxon>Pseudomonadati</taxon>
        <taxon>Pseudomonadota</taxon>
        <taxon>Alphaproteobacteria</taxon>
        <taxon>Caulobacterales</taxon>
        <taxon>Caulobacteraceae</taxon>
        <taxon>Phenylobacterium</taxon>
    </lineage>
</organism>
<dbReference type="RefSeq" id="WP_012523042.1">
    <property type="nucleotide sequence ID" value="NC_011144.1"/>
</dbReference>
<evidence type="ECO:0000256" key="3">
    <source>
        <dbReference type="ARBA" id="ARBA00022538"/>
    </source>
</evidence>
<dbReference type="InterPro" id="IPR013099">
    <property type="entry name" value="K_chnl_dom"/>
</dbReference>
<dbReference type="HOGENOM" id="CLU_011722_1_3_5"/>
<keyword evidence="6" id="KW-0630">Potassium</keyword>
<evidence type="ECO:0000256" key="8">
    <source>
        <dbReference type="ARBA" id="ARBA00023065"/>
    </source>
</evidence>
<proteinExistence type="predicted"/>
<protein>
    <submittedName>
        <fullName evidence="13">Ion transport protein</fullName>
    </submittedName>
</protein>
<evidence type="ECO:0000256" key="10">
    <source>
        <dbReference type="ARBA" id="ARBA00023303"/>
    </source>
</evidence>
<feature type="transmembrane region" description="Helical" evidence="11">
    <location>
        <begin position="62"/>
        <end position="85"/>
    </location>
</feature>
<comment type="subcellular location">
    <subcellularLocation>
        <location evidence="1">Membrane</location>
        <topology evidence="1">Multi-pass membrane protein</topology>
    </subcellularLocation>
</comment>
<dbReference type="Gene3D" id="1.10.287.70">
    <property type="match status" value="1"/>
</dbReference>
<feature type="transmembrane region" description="Helical" evidence="11">
    <location>
        <begin position="151"/>
        <end position="171"/>
    </location>
</feature>
<gene>
    <name evidence="13" type="ordered locus">PHZ_c2495</name>
</gene>
<feature type="transmembrane region" description="Helical" evidence="11">
    <location>
        <begin position="183"/>
        <end position="202"/>
    </location>
</feature>
<evidence type="ECO:0000313" key="14">
    <source>
        <dbReference type="Proteomes" id="UP000001868"/>
    </source>
</evidence>
<keyword evidence="9 11" id="KW-0472">Membrane</keyword>
<feature type="transmembrane region" description="Helical" evidence="11">
    <location>
        <begin position="37"/>
        <end position="56"/>
    </location>
</feature>
<dbReference type="eggNOG" id="ENOG502Z9WE">
    <property type="taxonomic scope" value="Bacteria"/>
</dbReference>
<sequence>MAEPATETGTRRRLPRLRVRLRELYYGRSPRAVRFRLSVIALDFLLIGFFIASPFLREYPAYLFIDYFVALILALDLAARALAYVSLRDWLRRPSVWVDLFVLVTLLFPLWLFNLAFLRVLRLWSLFHSDFFWETVGRRYDDTRWEDVTKAVATLVTFVFVSTGFVYASFAREHPGISGYLDALYFTVTALTTTGFGDITLPGAWGKLLAIIIMISGITLFVRLAQTLIRPYKVRFTCPTCGLMRHDADAVHCKACGTLLNIPNDEV</sequence>
<evidence type="ECO:0000256" key="2">
    <source>
        <dbReference type="ARBA" id="ARBA00022448"/>
    </source>
</evidence>
<dbReference type="Pfam" id="PF07885">
    <property type="entry name" value="Ion_trans_2"/>
    <property type="match status" value="1"/>
</dbReference>
<feature type="transmembrane region" description="Helical" evidence="11">
    <location>
        <begin position="208"/>
        <end position="225"/>
    </location>
</feature>
<dbReference type="PRINTS" id="PR00169">
    <property type="entry name" value="KCHANNEL"/>
</dbReference>
<dbReference type="PANTHER" id="PTHR10027">
    <property type="entry name" value="CALCIUM-ACTIVATED POTASSIUM CHANNEL ALPHA CHAIN"/>
    <property type="match status" value="1"/>
</dbReference>
<dbReference type="PANTHER" id="PTHR10027:SF10">
    <property type="entry name" value="SLOWPOKE 2, ISOFORM D"/>
    <property type="match status" value="1"/>
</dbReference>
<dbReference type="KEGG" id="pzu:PHZ_c2495"/>
<keyword evidence="4 11" id="KW-0812">Transmembrane</keyword>
<keyword evidence="5" id="KW-0631">Potassium channel</keyword>
<keyword evidence="14" id="KW-1185">Reference proteome</keyword>
<dbReference type="GO" id="GO:0005267">
    <property type="term" value="F:potassium channel activity"/>
    <property type="evidence" value="ECO:0007669"/>
    <property type="project" value="UniProtKB-KW"/>
</dbReference>
<dbReference type="SUPFAM" id="SSF81324">
    <property type="entry name" value="Voltage-gated potassium channels"/>
    <property type="match status" value="1"/>
</dbReference>
<reference evidence="13 14" key="1">
    <citation type="journal article" date="2008" name="BMC Genomics">
        <title>Complete genome of Phenylobacterium zucineum - a novel facultative intracellular bacterium isolated from human erythroleukemia cell line K562.</title>
        <authorList>
            <person name="Luo Y."/>
            <person name="Xu X."/>
            <person name="Ding Z."/>
            <person name="Liu Z."/>
            <person name="Zhang B."/>
            <person name="Yan Z."/>
            <person name="Sun J."/>
            <person name="Hu S."/>
            <person name="Hu X."/>
        </authorList>
    </citation>
    <scope>NUCLEOTIDE SEQUENCE [LARGE SCALE GENOMIC DNA]</scope>
    <source>
        <strain evidence="13 14">HLK1</strain>
    </source>
</reference>
<evidence type="ECO:0000256" key="11">
    <source>
        <dbReference type="SAM" id="Phobius"/>
    </source>
</evidence>
<evidence type="ECO:0000256" key="9">
    <source>
        <dbReference type="ARBA" id="ARBA00023136"/>
    </source>
</evidence>
<keyword evidence="7 11" id="KW-1133">Transmembrane helix</keyword>
<feature type="domain" description="Potassium channel" evidence="12">
    <location>
        <begin position="155"/>
        <end position="229"/>
    </location>
</feature>
<dbReference type="AlphaFoldDB" id="B4RGJ8"/>
<keyword evidence="10" id="KW-0407">Ion channel</keyword>
<keyword evidence="8" id="KW-0406">Ion transport</keyword>
<evidence type="ECO:0000256" key="1">
    <source>
        <dbReference type="ARBA" id="ARBA00004141"/>
    </source>
</evidence>